<dbReference type="Proteomes" id="UP001443914">
    <property type="component" value="Unassembled WGS sequence"/>
</dbReference>
<dbReference type="InterPro" id="IPR045280">
    <property type="entry name" value="TIFY-like"/>
</dbReference>
<keyword evidence="6" id="KW-0862">Zinc</keyword>
<dbReference type="PANTHER" id="PTHR46125:SF20">
    <property type="entry name" value="GATA TRANSCRIPTION FACTOR 25"/>
    <property type="match status" value="1"/>
</dbReference>
<evidence type="ECO:0000259" key="16">
    <source>
        <dbReference type="PROSITE" id="PS51320"/>
    </source>
</evidence>
<evidence type="ECO:0000256" key="11">
    <source>
        <dbReference type="ARBA" id="ARBA00023242"/>
    </source>
</evidence>
<evidence type="ECO:0000313" key="18">
    <source>
        <dbReference type="Proteomes" id="UP001443914"/>
    </source>
</evidence>
<evidence type="ECO:0000256" key="8">
    <source>
        <dbReference type="ARBA" id="ARBA00023125"/>
    </source>
</evidence>
<dbReference type="InterPro" id="IPR013088">
    <property type="entry name" value="Znf_NHR/GATA"/>
</dbReference>
<keyword evidence="10" id="KW-0804">Transcription</keyword>
<organism evidence="17 18">
    <name type="scientific">Saponaria officinalis</name>
    <name type="common">Common soapwort</name>
    <name type="synonym">Lychnis saponaria</name>
    <dbReference type="NCBI Taxonomy" id="3572"/>
    <lineage>
        <taxon>Eukaryota</taxon>
        <taxon>Viridiplantae</taxon>
        <taxon>Streptophyta</taxon>
        <taxon>Embryophyta</taxon>
        <taxon>Tracheophyta</taxon>
        <taxon>Spermatophyta</taxon>
        <taxon>Magnoliopsida</taxon>
        <taxon>eudicotyledons</taxon>
        <taxon>Gunneridae</taxon>
        <taxon>Pentapetalae</taxon>
        <taxon>Caryophyllales</taxon>
        <taxon>Caryophyllaceae</taxon>
        <taxon>Caryophylleae</taxon>
        <taxon>Saponaria</taxon>
    </lineage>
</organism>
<dbReference type="PROSITE" id="PS00344">
    <property type="entry name" value="GATA_ZN_FINGER_1"/>
    <property type="match status" value="1"/>
</dbReference>
<accession>A0AAW1MA64</accession>
<evidence type="ECO:0000256" key="5">
    <source>
        <dbReference type="ARBA" id="ARBA00022771"/>
    </source>
</evidence>
<evidence type="ECO:0008006" key="19">
    <source>
        <dbReference type="Google" id="ProtNLM"/>
    </source>
</evidence>
<keyword evidence="8" id="KW-0238">DNA-binding</keyword>
<evidence type="ECO:0000256" key="1">
    <source>
        <dbReference type="ARBA" id="ARBA00002206"/>
    </source>
</evidence>
<evidence type="ECO:0000256" key="12">
    <source>
        <dbReference type="PROSITE-ProRule" id="PRU00094"/>
    </source>
</evidence>
<keyword evidence="4" id="KW-0479">Metal-binding</keyword>
<comment type="similarity">
    <text evidence="3">Belongs to the type IV zinc-finger family. Class C subfamily.</text>
</comment>
<evidence type="ECO:0000256" key="3">
    <source>
        <dbReference type="ARBA" id="ARBA00007722"/>
    </source>
</evidence>
<evidence type="ECO:0000256" key="6">
    <source>
        <dbReference type="ARBA" id="ARBA00022833"/>
    </source>
</evidence>
<keyword evidence="7" id="KW-0805">Transcription regulation</keyword>
<evidence type="ECO:0000256" key="2">
    <source>
        <dbReference type="ARBA" id="ARBA00004123"/>
    </source>
</evidence>
<evidence type="ECO:0000259" key="14">
    <source>
        <dbReference type="PROSITE" id="PS50114"/>
    </source>
</evidence>
<dbReference type="GO" id="GO:0006355">
    <property type="term" value="P:regulation of DNA-templated transcription"/>
    <property type="evidence" value="ECO:0007669"/>
    <property type="project" value="InterPro"/>
</dbReference>
<dbReference type="SMART" id="SM00979">
    <property type="entry name" value="TIFY"/>
    <property type="match status" value="1"/>
</dbReference>
<dbReference type="SMART" id="SM00401">
    <property type="entry name" value="ZnF_GATA"/>
    <property type="match status" value="1"/>
</dbReference>
<keyword evidence="18" id="KW-1185">Reference proteome</keyword>
<evidence type="ECO:0000256" key="13">
    <source>
        <dbReference type="PROSITE-ProRule" id="PRU00357"/>
    </source>
</evidence>
<dbReference type="Pfam" id="PF06200">
    <property type="entry name" value="tify"/>
    <property type="match status" value="1"/>
</dbReference>
<feature type="domain" description="CCT" evidence="15">
    <location>
        <begin position="109"/>
        <end position="151"/>
    </location>
</feature>
<dbReference type="SUPFAM" id="SSF57716">
    <property type="entry name" value="Glucocorticoid receptor-like (DNA-binding domain)"/>
    <property type="match status" value="1"/>
</dbReference>
<evidence type="ECO:0000313" key="17">
    <source>
        <dbReference type="EMBL" id="KAK9743476.1"/>
    </source>
</evidence>
<dbReference type="PROSITE" id="PS51017">
    <property type="entry name" value="CCT"/>
    <property type="match status" value="1"/>
</dbReference>
<dbReference type="GO" id="GO:0008270">
    <property type="term" value="F:zinc ion binding"/>
    <property type="evidence" value="ECO:0007669"/>
    <property type="project" value="UniProtKB-KW"/>
</dbReference>
<dbReference type="PROSITE" id="PS51320">
    <property type="entry name" value="TIFY"/>
    <property type="match status" value="1"/>
</dbReference>
<comment type="subcellular location">
    <subcellularLocation>
        <location evidence="2 13">Nucleus</location>
    </subcellularLocation>
</comment>
<dbReference type="InterPro" id="IPR010399">
    <property type="entry name" value="Tify_dom"/>
</dbReference>
<dbReference type="Pfam" id="PF06203">
    <property type="entry name" value="CCT"/>
    <property type="match status" value="1"/>
</dbReference>
<comment type="function">
    <text evidence="1">Transcriptional activator that specifically binds 5'-GATA-3' or 5'-GAT-3' motifs within gene promoters.</text>
</comment>
<protein>
    <recommendedName>
        <fullName evidence="19">GATA transcription factor 25</fullName>
    </recommendedName>
</protein>
<dbReference type="InterPro" id="IPR010402">
    <property type="entry name" value="CCT_domain"/>
</dbReference>
<dbReference type="CDD" id="cd00202">
    <property type="entry name" value="ZnF_GATA"/>
    <property type="match status" value="1"/>
</dbReference>
<reference evidence="17" key="1">
    <citation type="submission" date="2024-03" db="EMBL/GenBank/DDBJ databases">
        <title>WGS assembly of Saponaria officinalis var. Norfolk2.</title>
        <authorList>
            <person name="Jenkins J."/>
            <person name="Shu S."/>
            <person name="Grimwood J."/>
            <person name="Barry K."/>
            <person name="Goodstein D."/>
            <person name="Schmutz J."/>
            <person name="Leebens-Mack J."/>
            <person name="Osbourn A."/>
        </authorList>
    </citation>
    <scope>NUCLEOTIDE SEQUENCE [LARGE SCALE GENOMIC DNA]</scope>
    <source>
        <strain evidence="17">JIC</strain>
    </source>
</reference>
<sequence>MYGEQQQQMSVNNNEECYEGDQQQSCFDEGITIEAASGYCFAAADENQLTLSFRGQVFVFDSVTPDKVEEVFMLLGVNTNTISPVSHTPPHHQGALIEYGKQRCNHPQREASLNRFRQKRKERCFDKKIRYDVRQEVALRMQRKKGQFTSRKSDHSSASNALHSALDDSLLETSCSHCRISSKSTPMMRRGPHGPRTLCNACGLFWANKGVLRDLSKKHELSPLSTELDGASSYRATDMLVEPKSVNLQDGESSKLVVQH</sequence>
<comment type="caution">
    <text evidence="17">The sequence shown here is derived from an EMBL/GenBank/DDBJ whole genome shotgun (WGS) entry which is preliminary data.</text>
</comment>
<feature type="domain" description="Tify" evidence="16">
    <location>
        <begin position="42"/>
        <end position="77"/>
    </location>
</feature>
<dbReference type="Pfam" id="PF00320">
    <property type="entry name" value="GATA"/>
    <property type="match status" value="1"/>
</dbReference>
<keyword evidence="9" id="KW-0010">Activator</keyword>
<dbReference type="InterPro" id="IPR000679">
    <property type="entry name" value="Znf_GATA"/>
</dbReference>
<evidence type="ECO:0000256" key="10">
    <source>
        <dbReference type="ARBA" id="ARBA00023163"/>
    </source>
</evidence>
<feature type="domain" description="GATA-type" evidence="14">
    <location>
        <begin position="174"/>
        <end position="227"/>
    </location>
</feature>
<dbReference type="PROSITE" id="PS50114">
    <property type="entry name" value="GATA_ZN_FINGER_2"/>
    <property type="match status" value="1"/>
</dbReference>
<dbReference type="Gene3D" id="3.30.50.10">
    <property type="entry name" value="Erythroid Transcription Factor GATA-1, subunit A"/>
    <property type="match status" value="1"/>
</dbReference>
<gene>
    <name evidence="17" type="ORF">RND81_03G241900</name>
</gene>
<evidence type="ECO:0000256" key="4">
    <source>
        <dbReference type="ARBA" id="ARBA00022723"/>
    </source>
</evidence>
<dbReference type="GO" id="GO:0005634">
    <property type="term" value="C:nucleus"/>
    <property type="evidence" value="ECO:0007669"/>
    <property type="project" value="UniProtKB-SubCell"/>
</dbReference>
<proteinExistence type="inferred from homology"/>
<evidence type="ECO:0000259" key="15">
    <source>
        <dbReference type="PROSITE" id="PS51017"/>
    </source>
</evidence>
<evidence type="ECO:0000256" key="7">
    <source>
        <dbReference type="ARBA" id="ARBA00023015"/>
    </source>
</evidence>
<dbReference type="GO" id="GO:0043565">
    <property type="term" value="F:sequence-specific DNA binding"/>
    <property type="evidence" value="ECO:0007669"/>
    <property type="project" value="InterPro"/>
</dbReference>
<dbReference type="PANTHER" id="PTHR46125">
    <property type="entry name" value="GATA TRANSCRIPTION FACTOR 28"/>
    <property type="match status" value="1"/>
</dbReference>
<keyword evidence="5 12" id="KW-0863">Zinc-finger</keyword>
<name>A0AAW1MA64_SAPOF</name>
<evidence type="ECO:0000256" key="9">
    <source>
        <dbReference type="ARBA" id="ARBA00023159"/>
    </source>
</evidence>
<keyword evidence="11 13" id="KW-0539">Nucleus</keyword>
<dbReference type="AlphaFoldDB" id="A0AAW1MA64"/>
<dbReference type="EMBL" id="JBDFQZ010000003">
    <property type="protein sequence ID" value="KAK9743476.1"/>
    <property type="molecule type" value="Genomic_DNA"/>
</dbReference>